<reference evidence="1" key="1">
    <citation type="submission" date="2022-11" db="EMBL/GenBank/DDBJ databases">
        <title>Genome Sequence of Boeremia exigua.</title>
        <authorList>
            <person name="Buettner E."/>
        </authorList>
    </citation>
    <scope>NUCLEOTIDE SEQUENCE</scope>
    <source>
        <strain evidence="1">CU02</strain>
    </source>
</reference>
<evidence type="ECO:0000313" key="1">
    <source>
        <dbReference type="EMBL" id="KAJ8117063.1"/>
    </source>
</evidence>
<organism evidence="1 2">
    <name type="scientific">Boeremia exigua</name>
    <dbReference type="NCBI Taxonomy" id="749465"/>
    <lineage>
        <taxon>Eukaryota</taxon>
        <taxon>Fungi</taxon>
        <taxon>Dikarya</taxon>
        <taxon>Ascomycota</taxon>
        <taxon>Pezizomycotina</taxon>
        <taxon>Dothideomycetes</taxon>
        <taxon>Pleosporomycetidae</taxon>
        <taxon>Pleosporales</taxon>
        <taxon>Pleosporineae</taxon>
        <taxon>Didymellaceae</taxon>
        <taxon>Boeremia</taxon>
    </lineage>
</organism>
<protein>
    <submittedName>
        <fullName evidence="1">Uncharacterized protein</fullName>
    </submittedName>
</protein>
<dbReference type="Proteomes" id="UP001153331">
    <property type="component" value="Unassembled WGS sequence"/>
</dbReference>
<comment type="caution">
    <text evidence="1">The sequence shown here is derived from an EMBL/GenBank/DDBJ whole genome shotgun (WGS) entry which is preliminary data.</text>
</comment>
<name>A0ACC2IPE4_9PLEO</name>
<sequence>MRLLNASTWQLESFLGTKKPPYAILSHTWETEGEILFEDLIDSSEQGLHSKSDFLKVKHTCKQALQDGYQYVWIDTCCIDKSSSAELSESINSMFRWYQQPAVCYAYLADVDSSRGTHGERSILHGSRWFTRGWTLQELIAPDEVELFDMHWQKLGSRSSRAVEISEITGIQEHVLGRGQQALEGVLHSASVAQRMHWASKRTTTREEDMAYCLLGLFDVNMPLLYGEGKKAFLRLQQAIIVDSDDQSILAFRSDIPPGLPDRMFRDNYTPVLAPDVSFFRDDIRRDWRASNKNNLLTFDANRLTLEVYLIRILPGVLFKSGPDWTSSKYAPTHVALLDCTCGDDYLSRPAIFVRQTSGNATVFRRCSSYAVLLKATAHSLTSLTGIGGRITYSVESLSTLSGPHSKTFITLEDQAPTARESLSNVRLALYYHSLMKYCSVEQAFPEQQRDTYQVTTMYPSVGIIAFRHKQARFFVTWGSALFSRDWCSVHTLAEMRSMPPFVDQSFANEDETSDYIFKYARENQQPATVLTELFKRSSPKYQLSYEAPSCPVDVRGGLAVSASYETVEFIGRVLRVVRLIATPITS</sequence>
<keyword evidence="2" id="KW-1185">Reference proteome</keyword>
<gene>
    <name evidence="1" type="ORF">OPT61_g1664</name>
</gene>
<evidence type="ECO:0000313" key="2">
    <source>
        <dbReference type="Proteomes" id="UP001153331"/>
    </source>
</evidence>
<accession>A0ACC2IPE4</accession>
<proteinExistence type="predicted"/>
<dbReference type="EMBL" id="JAPHNI010000068">
    <property type="protein sequence ID" value="KAJ8117063.1"/>
    <property type="molecule type" value="Genomic_DNA"/>
</dbReference>